<dbReference type="AlphaFoldDB" id="A0A0D0D433"/>
<dbReference type="PANTHER" id="PTHR47611">
    <property type="entry name" value="HAT DIMERISATION DOMAIN, C-TERMINAL"/>
    <property type="match status" value="1"/>
</dbReference>
<proteinExistence type="predicted"/>
<gene>
    <name evidence="2" type="ORF">PAXRUDRAFT_149865</name>
</gene>
<dbReference type="STRING" id="930991.A0A0D0D433"/>
<reference evidence="3" key="2">
    <citation type="submission" date="2015-01" db="EMBL/GenBank/DDBJ databases">
        <title>Evolutionary Origins and Diversification of the Mycorrhizal Mutualists.</title>
        <authorList>
            <consortium name="DOE Joint Genome Institute"/>
            <consortium name="Mycorrhizal Genomics Consortium"/>
            <person name="Kohler A."/>
            <person name="Kuo A."/>
            <person name="Nagy L.G."/>
            <person name="Floudas D."/>
            <person name="Copeland A."/>
            <person name="Barry K.W."/>
            <person name="Cichocki N."/>
            <person name="Veneault-Fourrey C."/>
            <person name="LaButti K."/>
            <person name="Lindquist E.A."/>
            <person name="Lipzen A."/>
            <person name="Lundell T."/>
            <person name="Morin E."/>
            <person name="Murat C."/>
            <person name="Riley R."/>
            <person name="Ohm R."/>
            <person name="Sun H."/>
            <person name="Tunlid A."/>
            <person name="Henrissat B."/>
            <person name="Grigoriev I.V."/>
            <person name="Hibbett D.S."/>
            <person name="Martin F."/>
        </authorList>
    </citation>
    <scope>NUCLEOTIDE SEQUENCE [LARGE SCALE GENOMIC DNA]</scope>
    <source>
        <strain evidence="3">Ve08.2h10</strain>
    </source>
</reference>
<dbReference type="InParanoid" id="A0A0D0D433"/>
<evidence type="ECO:0000313" key="3">
    <source>
        <dbReference type="Proteomes" id="UP000054538"/>
    </source>
</evidence>
<dbReference type="HOGENOM" id="CLU_009123_9_0_1"/>
<dbReference type="SUPFAM" id="SSF53098">
    <property type="entry name" value="Ribonuclease H-like"/>
    <property type="match status" value="1"/>
</dbReference>
<dbReference type="Proteomes" id="UP000054538">
    <property type="component" value="Unassembled WGS sequence"/>
</dbReference>
<dbReference type="GO" id="GO:0046983">
    <property type="term" value="F:protein dimerization activity"/>
    <property type="evidence" value="ECO:0007669"/>
    <property type="project" value="InterPro"/>
</dbReference>
<reference evidence="2 3" key="1">
    <citation type="submission" date="2014-04" db="EMBL/GenBank/DDBJ databases">
        <authorList>
            <consortium name="DOE Joint Genome Institute"/>
            <person name="Kuo A."/>
            <person name="Kohler A."/>
            <person name="Jargeat P."/>
            <person name="Nagy L.G."/>
            <person name="Floudas D."/>
            <person name="Copeland A."/>
            <person name="Barry K.W."/>
            <person name="Cichocki N."/>
            <person name="Veneault-Fourrey C."/>
            <person name="LaButti K."/>
            <person name="Lindquist E.A."/>
            <person name="Lipzen A."/>
            <person name="Lundell T."/>
            <person name="Morin E."/>
            <person name="Murat C."/>
            <person name="Sun H."/>
            <person name="Tunlid A."/>
            <person name="Henrissat B."/>
            <person name="Grigoriev I.V."/>
            <person name="Hibbett D.S."/>
            <person name="Martin F."/>
            <person name="Nordberg H.P."/>
            <person name="Cantor M.N."/>
            <person name="Hua S.X."/>
        </authorList>
    </citation>
    <scope>NUCLEOTIDE SEQUENCE [LARGE SCALE GENOMIC DNA]</scope>
    <source>
        <strain evidence="2 3">Ve08.2h10</strain>
    </source>
</reference>
<dbReference type="InterPro" id="IPR008906">
    <property type="entry name" value="HATC_C_dom"/>
</dbReference>
<keyword evidence="3" id="KW-1185">Reference proteome</keyword>
<feature type="non-terminal residue" evidence="2">
    <location>
        <position position="1"/>
    </location>
</feature>
<dbReference type="InterPro" id="IPR012337">
    <property type="entry name" value="RNaseH-like_sf"/>
</dbReference>
<evidence type="ECO:0000259" key="1">
    <source>
        <dbReference type="Pfam" id="PF05699"/>
    </source>
</evidence>
<dbReference type="OrthoDB" id="3262464at2759"/>
<dbReference type="PANTHER" id="PTHR47611:SF1">
    <property type="entry name" value="CCHC-TYPE DOMAIN-CONTAINING PROTEIN"/>
    <property type="match status" value="1"/>
</dbReference>
<accession>A0A0D0D433</accession>
<dbReference type="Pfam" id="PF05699">
    <property type="entry name" value="Dimer_Tnp_hAT"/>
    <property type="match status" value="1"/>
</dbReference>
<name>A0A0D0D433_9AGAM</name>
<protein>
    <recommendedName>
        <fullName evidence="1">HAT C-terminal dimerisation domain-containing protein</fullName>
    </recommendedName>
</protein>
<dbReference type="EMBL" id="KN825407">
    <property type="protein sequence ID" value="KIK91267.1"/>
    <property type="molecule type" value="Genomic_DNA"/>
</dbReference>
<feature type="domain" description="HAT C-terminal dimerisation" evidence="1">
    <location>
        <begin position="5"/>
        <end position="84"/>
    </location>
</feature>
<organism evidence="2 3">
    <name type="scientific">Paxillus rubicundulus Ve08.2h10</name>
    <dbReference type="NCBI Taxonomy" id="930991"/>
    <lineage>
        <taxon>Eukaryota</taxon>
        <taxon>Fungi</taxon>
        <taxon>Dikarya</taxon>
        <taxon>Basidiomycota</taxon>
        <taxon>Agaricomycotina</taxon>
        <taxon>Agaricomycetes</taxon>
        <taxon>Agaricomycetidae</taxon>
        <taxon>Boletales</taxon>
        <taxon>Paxilineae</taxon>
        <taxon>Paxillaceae</taxon>
        <taxon>Paxillus</taxon>
    </lineage>
</organism>
<sequence length="132" mass="15221">GWQAELCQYLRDMPDVTKDTAIVEWWLKHSTIYPTLAQIAHDVCAIPASSVQCEHLFSVGAEIATDHQLRLGSEKFEELQVLKSAWQDSIIDKATVNTAEIETVTLREYEELYMLDEDLAKWDWNDEEIVHV</sequence>
<evidence type="ECO:0000313" key="2">
    <source>
        <dbReference type="EMBL" id="KIK91267.1"/>
    </source>
</evidence>